<dbReference type="AlphaFoldDB" id="A0A926IT45"/>
<comment type="similarity">
    <text evidence="1 5">Belongs to the MreC family.</text>
</comment>
<accession>A0A926IT45</accession>
<organism evidence="8 9">
    <name type="scientific">Qingrenia yutianensis</name>
    <dbReference type="NCBI Taxonomy" id="2763676"/>
    <lineage>
        <taxon>Bacteria</taxon>
        <taxon>Bacillati</taxon>
        <taxon>Bacillota</taxon>
        <taxon>Clostridia</taxon>
        <taxon>Eubacteriales</taxon>
        <taxon>Oscillospiraceae</taxon>
        <taxon>Qingrenia</taxon>
    </lineage>
</organism>
<comment type="function">
    <text evidence="5">Involved in formation and maintenance of cell shape.</text>
</comment>
<protein>
    <recommendedName>
        <fullName evidence="2 5">Cell shape-determining protein MreC</fullName>
    </recommendedName>
    <alternativeName>
        <fullName evidence="4 5">Cell shape protein MreC</fullName>
    </alternativeName>
</protein>
<dbReference type="Gene3D" id="2.40.10.340">
    <property type="entry name" value="Rod shape-determining protein MreC, domain 1"/>
    <property type="match status" value="1"/>
</dbReference>
<evidence type="ECO:0000256" key="5">
    <source>
        <dbReference type="PIRNR" id="PIRNR038471"/>
    </source>
</evidence>
<dbReference type="InterPro" id="IPR042175">
    <property type="entry name" value="Cell/Rod_MreC_2"/>
</dbReference>
<dbReference type="PANTHER" id="PTHR34138:SF1">
    <property type="entry name" value="CELL SHAPE-DETERMINING PROTEIN MREC"/>
    <property type="match status" value="1"/>
</dbReference>
<dbReference type="InterPro" id="IPR042177">
    <property type="entry name" value="Cell/Rod_1"/>
</dbReference>
<dbReference type="Pfam" id="PF04085">
    <property type="entry name" value="MreC"/>
    <property type="match status" value="1"/>
</dbReference>
<evidence type="ECO:0000313" key="9">
    <source>
        <dbReference type="Proteomes" id="UP000647416"/>
    </source>
</evidence>
<keyword evidence="3 5" id="KW-0133">Cell shape</keyword>
<evidence type="ECO:0000313" key="8">
    <source>
        <dbReference type="EMBL" id="MBC8595378.1"/>
    </source>
</evidence>
<keyword evidence="6" id="KW-0175">Coiled coil</keyword>
<dbReference type="InterPro" id="IPR007221">
    <property type="entry name" value="MreC"/>
</dbReference>
<comment type="caution">
    <text evidence="8">The sequence shown here is derived from an EMBL/GenBank/DDBJ whole genome shotgun (WGS) entry which is preliminary data.</text>
</comment>
<dbReference type="PANTHER" id="PTHR34138">
    <property type="entry name" value="CELL SHAPE-DETERMINING PROTEIN MREC"/>
    <property type="match status" value="1"/>
</dbReference>
<dbReference type="PIRSF" id="PIRSF038471">
    <property type="entry name" value="MreC"/>
    <property type="match status" value="1"/>
</dbReference>
<keyword evidence="9" id="KW-1185">Reference proteome</keyword>
<dbReference type="NCBIfam" id="TIGR00219">
    <property type="entry name" value="mreC"/>
    <property type="match status" value="1"/>
</dbReference>
<evidence type="ECO:0000259" key="7">
    <source>
        <dbReference type="Pfam" id="PF04085"/>
    </source>
</evidence>
<sequence length="273" mass="29784">MSFFKNKTKVLILILTIILAALMAVSTLPSKNAGFISNAFGYVITPVQNALERVIDATEGFFKYFIDMKNLERKNGDLKEEISALNSSLREMTDLKNENEQLRSLLGLKQRNSDKQYIAAEVSARNFNNWYCVLTLDKGTDDGVAVNDVVLTNDGVVGYVYEIGTNWAKVTGIIDSTSSAAAIAKRTGDKSVVEGDINLMQNGQCKMPYIPKESGILQGDEVYTSGGGGVYPEGLYIGTVEEIVNSADGMSKEAVIKTGASPYDVKCVFILKR</sequence>
<evidence type="ECO:0000256" key="1">
    <source>
        <dbReference type="ARBA" id="ARBA00009369"/>
    </source>
</evidence>
<dbReference type="EMBL" id="JACRTE010000001">
    <property type="protein sequence ID" value="MBC8595378.1"/>
    <property type="molecule type" value="Genomic_DNA"/>
</dbReference>
<dbReference type="Gene3D" id="2.40.10.350">
    <property type="entry name" value="Rod shape-determining protein MreC, domain 2"/>
    <property type="match status" value="1"/>
</dbReference>
<dbReference type="GO" id="GO:0008360">
    <property type="term" value="P:regulation of cell shape"/>
    <property type="evidence" value="ECO:0007669"/>
    <property type="project" value="UniProtKB-KW"/>
</dbReference>
<dbReference type="InterPro" id="IPR055342">
    <property type="entry name" value="MreC_beta-barrel_core"/>
</dbReference>
<proteinExistence type="inferred from homology"/>
<evidence type="ECO:0000256" key="4">
    <source>
        <dbReference type="ARBA" id="ARBA00032089"/>
    </source>
</evidence>
<evidence type="ECO:0000256" key="2">
    <source>
        <dbReference type="ARBA" id="ARBA00013855"/>
    </source>
</evidence>
<evidence type="ECO:0000256" key="3">
    <source>
        <dbReference type="ARBA" id="ARBA00022960"/>
    </source>
</evidence>
<dbReference type="GO" id="GO:0005886">
    <property type="term" value="C:plasma membrane"/>
    <property type="evidence" value="ECO:0007669"/>
    <property type="project" value="TreeGrafter"/>
</dbReference>
<dbReference type="Proteomes" id="UP000647416">
    <property type="component" value="Unassembled WGS sequence"/>
</dbReference>
<evidence type="ECO:0000256" key="6">
    <source>
        <dbReference type="SAM" id="Coils"/>
    </source>
</evidence>
<name>A0A926IT45_9FIRM</name>
<reference evidence="8" key="1">
    <citation type="submission" date="2020-08" db="EMBL/GenBank/DDBJ databases">
        <title>Genome public.</title>
        <authorList>
            <person name="Liu C."/>
            <person name="Sun Q."/>
        </authorList>
    </citation>
    <scope>NUCLEOTIDE SEQUENCE</scope>
    <source>
        <strain evidence="8">NSJ-50</strain>
    </source>
</reference>
<gene>
    <name evidence="8" type="primary">mreC</name>
    <name evidence="8" type="ORF">H8706_00645</name>
</gene>
<feature type="domain" description="Rod shape-determining protein MreC beta-barrel core" evidence="7">
    <location>
        <begin position="122"/>
        <end position="272"/>
    </location>
</feature>
<feature type="coiled-coil region" evidence="6">
    <location>
        <begin position="68"/>
        <end position="112"/>
    </location>
</feature>
<dbReference type="RefSeq" id="WP_178348419.1">
    <property type="nucleotide sequence ID" value="NZ_JACRTE010000001.1"/>
</dbReference>